<dbReference type="GO" id="GO:0051287">
    <property type="term" value="F:NAD binding"/>
    <property type="evidence" value="ECO:0007669"/>
    <property type="project" value="InterPro"/>
</dbReference>
<gene>
    <name evidence="7" type="ORF">SAMN06295998_11242</name>
</gene>
<dbReference type="Pfam" id="PF02826">
    <property type="entry name" value="2-Hacid_dh_C"/>
    <property type="match status" value="1"/>
</dbReference>
<dbReference type="PANTHER" id="PTHR10996:SF283">
    <property type="entry name" value="GLYOXYLATE_HYDROXYPYRUVATE REDUCTASE B"/>
    <property type="match status" value="1"/>
</dbReference>
<dbReference type="FunFam" id="3.40.50.720:FF:000203">
    <property type="entry name" value="D-3-phosphoglycerate dehydrogenase (SerA)"/>
    <property type="match status" value="1"/>
</dbReference>
<evidence type="ECO:0000256" key="3">
    <source>
        <dbReference type="ARBA" id="ARBA00023027"/>
    </source>
</evidence>
<dbReference type="Proteomes" id="UP000192330">
    <property type="component" value="Unassembled WGS sequence"/>
</dbReference>
<dbReference type="GO" id="GO:0016618">
    <property type="term" value="F:hydroxypyruvate reductase [NAD(P)H] activity"/>
    <property type="evidence" value="ECO:0007669"/>
    <property type="project" value="TreeGrafter"/>
</dbReference>
<feature type="domain" description="D-isomer specific 2-hydroxyacid dehydrogenase NAD-binding" evidence="6">
    <location>
        <begin position="115"/>
        <end position="290"/>
    </location>
</feature>
<feature type="domain" description="D-isomer specific 2-hydroxyacid dehydrogenase catalytic" evidence="5">
    <location>
        <begin position="11"/>
        <end position="321"/>
    </location>
</feature>
<dbReference type="SUPFAM" id="SSF52283">
    <property type="entry name" value="Formate/glycerate dehydrogenase catalytic domain-like"/>
    <property type="match status" value="1"/>
</dbReference>
<evidence type="ECO:0000313" key="8">
    <source>
        <dbReference type="Proteomes" id="UP000192330"/>
    </source>
</evidence>
<keyword evidence="2 4" id="KW-0560">Oxidoreductase</keyword>
<dbReference type="InterPro" id="IPR029752">
    <property type="entry name" value="D-isomer_DH_CS1"/>
</dbReference>
<comment type="similarity">
    <text evidence="1 4">Belongs to the D-isomer specific 2-hydroxyacid dehydrogenase family.</text>
</comment>
<dbReference type="SUPFAM" id="SSF51735">
    <property type="entry name" value="NAD(P)-binding Rossmann-fold domains"/>
    <property type="match status" value="1"/>
</dbReference>
<evidence type="ECO:0000259" key="6">
    <source>
        <dbReference type="Pfam" id="PF02826"/>
    </source>
</evidence>
<reference evidence="7 8" key="1">
    <citation type="submission" date="2017-04" db="EMBL/GenBank/DDBJ databases">
        <authorList>
            <person name="Afonso C.L."/>
            <person name="Miller P.J."/>
            <person name="Scott M.A."/>
            <person name="Spackman E."/>
            <person name="Goraichik I."/>
            <person name="Dimitrov K.M."/>
            <person name="Suarez D.L."/>
            <person name="Swayne D.E."/>
        </authorList>
    </citation>
    <scope>NUCLEOTIDE SEQUENCE [LARGE SCALE GENOMIC DNA]</scope>
    <source>
        <strain evidence="7 8">CGMCC 1.12644</strain>
    </source>
</reference>
<dbReference type="PANTHER" id="PTHR10996">
    <property type="entry name" value="2-HYDROXYACID DEHYDROGENASE-RELATED"/>
    <property type="match status" value="1"/>
</dbReference>
<sequence>MSGGARPSLLVTRRLPAPVEARLDKAYDATFNPDDRPLSPEALAAAFCKHDAVMPTVSDRITAEMLQAEGRRVQIVANVGVGYSNIDVDAATQAGVVVSNTPNVLTDATADLALLLILAATRRTYAAEKRLREGRWDGFSIVGGLGRSIQGKVLGIIGMGRIGRATAARAAAGFGMEIVYYNRSEIGDLPFTAQRLESIGAVMAAADVVSIHVPGGGAAPLVTADHIGLMKPEAYLINTARGDSLDQAALVAALAEGRIAGAGLDVFANEPEVPEALRALENVTLLPHLGSATREVREAMGHLAADNLDAFFMGTALPSRVV</sequence>
<evidence type="ECO:0000256" key="2">
    <source>
        <dbReference type="ARBA" id="ARBA00023002"/>
    </source>
</evidence>
<proteinExistence type="inferred from homology"/>
<dbReference type="InterPro" id="IPR036291">
    <property type="entry name" value="NAD(P)-bd_dom_sf"/>
</dbReference>
<dbReference type="STRING" id="1387277.SAMN06295998_11242"/>
<evidence type="ECO:0000313" key="7">
    <source>
        <dbReference type="EMBL" id="SMC94496.1"/>
    </source>
</evidence>
<evidence type="ECO:0000256" key="1">
    <source>
        <dbReference type="ARBA" id="ARBA00005854"/>
    </source>
</evidence>
<keyword evidence="3" id="KW-0520">NAD</keyword>
<dbReference type="OrthoDB" id="9793626at2"/>
<evidence type="ECO:0000256" key="4">
    <source>
        <dbReference type="RuleBase" id="RU003719"/>
    </source>
</evidence>
<dbReference type="InterPro" id="IPR006140">
    <property type="entry name" value="D-isomer_DH_NAD-bd"/>
</dbReference>
<dbReference type="AlphaFoldDB" id="A0A1W2DBL3"/>
<keyword evidence="8" id="KW-1185">Reference proteome</keyword>
<dbReference type="GO" id="GO:0005829">
    <property type="term" value="C:cytosol"/>
    <property type="evidence" value="ECO:0007669"/>
    <property type="project" value="TreeGrafter"/>
</dbReference>
<dbReference type="Gene3D" id="3.40.50.720">
    <property type="entry name" value="NAD(P)-binding Rossmann-like Domain"/>
    <property type="match status" value="2"/>
</dbReference>
<accession>A0A1W2DBL3</accession>
<dbReference type="InterPro" id="IPR006139">
    <property type="entry name" value="D-isomer_2_OHA_DH_cat_dom"/>
</dbReference>
<dbReference type="PROSITE" id="PS00065">
    <property type="entry name" value="D_2_HYDROXYACID_DH_1"/>
    <property type="match status" value="1"/>
</dbReference>
<dbReference type="EMBL" id="FWYD01000012">
    <property type="protein sequence ID" value="SMC94496.1"/>
    <property type="molecule type" value="Genomic_DNA"/>
</dbReference>
<name>A0A1W2DBL3_9RHOB</name>
<dbReference type="GO" id="GO:0030267">
    <property type="term" value="F:glyoxylate reductase (NADPH) activity"/>
    <property type="evidence" value="ECO:0007669"/>
    <property type="project" value="TreeGrafter"/>
</dbReference>
<protein>
    <submittedName>
        <fullName evidence="7">Lactate dehydrogenase</fullName>
    </submittedName>
</protein>
<dbReference type="Pfam" id="PF00389">
    <property type="entry name" value="2-Hacid_dh"/>
    <property type="match status" value="1"/>
</dbReference>
<organism evidence="7 8">
    <name type="scientific">Primorskyibacter flagellatus</name>
    <dbReference type="NCBI Taxonomy" id="1387277"/>
    <lineage>
        <taxon>Bacteria</taxon>
        <taxon>Pseudomonadati</taxon>
        <taxon>Pseudomonadota</taxon>
        <taxon>Alphaproteobacteria</taxon>
        <taxon>Rhodobacterales</taxon>
        <taxon>Roseobacteraceae</taxon>
        <taxon>Primorskyibacter</taxon>
    </lineage>
</organism>
<dbReference type="RefSeq" id="WP_084353616.1">
    <property type="nucleotide sequence ID" value="NZ_FWYD01000012.1"/>
</dbReference>
<dbReference type="InterPro" id="IPR050223">
    <property type="entry name" value="D-isomer_2-hydroxyacid_DH"/>
</dbReference>
<evidence type="ECO:0000259" key="5">
    <source>
        <dbReference type="Pfam" id="PF00389"/>
    </source>
</evidence>